<protein>
    <submittedName>
        <fullName evidence="1">Uncharacterized protein</fullName>
    </submittedName>
</protein>
<dbReference type="EMBL" id="LXQA010814410">
    <property type="protein sequence ID" value="MCI72267.1"/>
    <property type="molecule type" value="Genomic_DNA"/>
</dbReference>
<organism evidence="1 2">
    <name type="scientific">Trifolium medium</name>
    <dbReference type="NCBI Taxonomy" id="97028"/>
    <lineage>
        <taxon>Eukaryota</taxon>
        <taxon>Viridiplantae</taxon>
        <taxon>Streptophyta</taxon>
        <taxon>Embryophyta</taxon>
        <taxon>Tracheophyta</taxon>
        <taxon>Spermatophyta</taxon>
        <taxon>Magnoliopsida</taxon>
        <taxon>eudicotyledons</taxon>
        <taxon>Gunneridae</taxon>
        <taxon>Pentapetalae</taxon>
        <taxon>rosids</taxon>
        <taxon>fabids</taxon>
        <taxon>Fabales</taxon>
        <taxon>Fabaceae</taxon>
        <taxon>Papilionoideae</taxon>
        <taxon>50 kb inversion clade</taxon>
        <taxon>NPAAA clade</taxon>
        <taxon>Hologalegina</taxon>
        <taxon>IRL clade</taxon>
        <taxon>Trifolieae</taxon>
        <taxon>Trifolium</taxon>
    </lineage>
</organism>
<dbReference type="Proteomes" id="UP000265520">
    <property type="component" value="Unassembled WGS sequence"/>
</dbReference>
<accession>A0A392UHT1</accession>
<comment type="caution">
    <text evidence="1">The sequence shown here is derived from an EMBL/GenBank/DDBJ whole genome shotgun (WGS) entry which is preliminary data.</text>
</comment>
<name>A0A392UHT1_9FABA</name>
<proteinExistence type="predicted"/>
<dbReference type="AlphaFoldDB" id="A0A392UHT1"/>
<keyword evidence="2" id="KW-1185">Reference proteome</keyword>
<evidence type="ECO:0000313" key="2">
    <source>
        <dbReference type="Proteomes" id="UP000265520"/>
    </source>
</evidence>
<sequence>MVERIAVLLEGIKELDIRGEPMRSEQEVEFRK</sequence>
<feature type="non-terminal residue" evidence="1">
    <location>
        <position position="32"/>
    </location>
</feature>
<reference evidence="1 2" key="1">
    <citation type="journal article" date="2018" name="Front. Plant Sci.">
        <title>Red Clover (Trifolium pratense) and Zigzag Clover (T. medium) - A Picture of Genomic Similarities and Differences.</title>
        <authorList>
            <person name="Dluhosova J."/>
            <person name="Istvanek J."/>
            <person name="Nedelnik J."/>
            <person name="Repkova J."/>
        </authorList>
    </citation>
    <scope>NUCLEOTIDE SEQUENCE [LARGE SCALE GENOMIC DNA]</scope>
    <source>
        <strain evidence="2">cv. 10/8</strain>
        <tissue evidence="1">Leaf</tissue>
    </source>
</reference>
<evidence type="ECO:0000313" key="1">
    <source>
        <dbReference type="EMBL" id="MCI72267.1"/>
    </source>
</evidence>